<proteinExistence type="predicted"/>
<reference evidence="1" key="2">
    <citation type="journal article" date="2015" name="Fish Shellfish Immunol.">
        <title>Early steps in the European eel (Anguilla anguilla)-Vibrio vulnificus interaction in the gills: Role of the RtxA13 toxin.</title>
        <authorList>
            <person name="Callol A."/>
            <person name="Pajuelo D."/>
            <person name="Ebbesson L."/>
            <person name="Teles M."/>
            <person name="MacKenzie S."/>
            <person name="Amaro C."/>
        </authorList>
    </citation>
    <scope>NUCLEOTIDE SEQUENCE</scope>
</reference>
<evidence type="ECO:0000313" key="1">
    <source>
        <dbReference type="EMBL" id="JAH76848.1"/>
    </source>
</evidence>
<dbReference type="EMBL" id="GBXM01031729">
    <property type="protein sequence ID" value="JAH76848.1"/>
    <property type="molecule type" value="Transcribed_RNA"/>
</dbReference>
<sequence>MRNIRSPPSTVSTALTSHPVDFADLENMFPWPYFKSLINNLT</sequence>
<dbReference type="AlphaFoldDB" id="A0A0E9VI14"/>
<reference evidence="1" key="1">
    <citation type="submission" date="2014-11" db="EMBL/GenBank/DDBJ databases">
        <authorList>
            <person name="Amaro Gonzalez C."/>
        </authorList>
    </citation>
    <scope>NUCLEOTIDE SEQUENCE</scope>
</reference>
<accession>A0A0E9VI14</accession>
<protein>
    <submittedName>
        <fullName evidence="1">Uncharacterized protein</fullName>
    </submittedName>
</protein>
<organism evidence="1">
    <name type="scientific">Anguilla anguilla</name>
    <name type="common">European freshwater eel</name>
    <name type="synonym">Muraena anguilla</name>
    <dbReference type="NCBI Taxonomy" id="7936"/>
    <lineage>
        <taxon>Eukaryota</taxon>
        <taxon>Metazoa</taxon>
        <taxon>Chordata</taxon>
        <taxon>Craniata</taxon>
        <taxon>Vertebrata</taxon>
        <taxon>Euteleostomi</taxon>
        <taxon>Actinopterygii</taxon>
        <taxon>Neopterygii</taxon>
        <taxon>Teleostei</taxon>
        <taxon>Anguilliformes</taxon>
        <taxon>Anguillidae</taxon>
        <taxon>Anguilla</taxon>
    </lineage>
</organism>
<name>A0A0E9VI14_ANGAN</name>